<keyword evidence="2 5" id="KW-0812">Transmembrane</keyword>
<evidence type="ECO:0000256" key="3">
    <source>
        <dbReference type="ARBA" id="ARBA00022989"/>
    </source>
</evidence>
<dbReference type="GO" id="GO:0016020">
    <property type="term" value="C:membrane"/>
    <property type="evidence" value="ECO:0007669"/>
    <property type="project" value="UniProtKB-SubCell"/>
</dbReference>
<evidence type="ECO:0000313" key="7">
    <source>
        <dbReference type="Proteomes" id="UP000355283"/>
    </source>
</evidence>
<reference evidence="6 7" key="1">
    <citation type="submission" date="2019-01" db="EMBL/GenBank/DDBJ databases">
        <title>Nuclear Genome Assembly of the Microalgal Biofuel strain Nannochloropsis salina CCMP1776.</title>
        <authorList>
            <person name="Hovde B."/>
        </authorList>
    </citation>
    <scope>NUCLEOTIDE SEQUENCE [LARGE SCALE GENOMIC DNA]</scope>
    <source>
        <strain evidence="6 7">CCMP1776</strain>
    </source>
</reference>
<dbReference type="InterPro" id="IPR023352">
    <property type="entry name" value="MAPEG-like_dom_sf"/>
</dbReference>
<name>A0A4D9DCJ6_9STRA</name>
<dbReference type="Proteomes" id="UP000355283">
    <property type="component" value="Unassembled WGS sequence"/>
</dbReference>
<dbReference type="AlphaFoldDB" id="A0A4D9DCJ6"/>
<evidence type="ECO:0000256" key="5">
    <source>
        <dbReference type="SAM" id="Phobius"/>
    </source>
</evidence>
<dbReference type="Pfam" id="PF01124">
    <property type="entry name" value="MAPEG"/>
    <property type="match status" value="1"/>
</dbReference>
<protein>
    <recommendedName>
        <fullName evidence="8">MAPEG family protein</fullName>
    </recommendedName>
</protein>
<feature type="transmembrane region" description="Helical" evidence="5">
    <location>
        <begin position="67"/>
        <end position="87"/>
    </location>
</feature>
<keyword evidence="3 5" id="KW-1133">Transmembrane helix</keyword>
<evidence type="ECO:0000256" key="4">
    <source>
        <dbReference type="ARBA" id="ARBA00023136"/>
    </source>
</evidence>
<accession>A0A4D9DCJ6</accession>
<dbReference type="EMBL" id="SDOX01000009">
    <property type="protein sequence ID" value="TFJ86348.1"/>
    <property type="molecule type" value="Genomic_DNA"/>
</dbReference>
<keyword evidence="4 5" id="KW-0472">Membrane</keyword>
<evidence type="ECO:0000256" key="1">
    <source>
        <dbReference type="ARBA" id="ARBA00004370"/>
    </source>
</evidence>
<organism evidence="6 7">
    <name type="scientific">Nannochloropsis salina CCMP1776</name>
    <dbReference type="NCBI Taxonomy" id="1027361"/>
    <lineage>
        <taxon>Eukaryota</taxon>
        <taxon>Sar</taxon>
        <taxon>Stramenopiles</taxon>
        <taxon>Ochrophyta</taxon>
        <taxon>Eustigmatophyceae</taxon>
        <taxon>Eustigmatales</taxon>
        <taxon>Monodopsidaceae</taxon>
        <taxon>Microchloropsis</taxon>
        <taxon>Microchloropsis salina</taxon>
    </lineage>
</organism>
<dbReference type="Gene3D" id="1.20.120.550">
    <property type="entry name" value="Membrane associated eicosanoid/glutathione metabolism-like domain"/>
    <property type="match status" value="1"/>
</dbReference>
<dbReference type="SUPFAM" id="SSF161084">
    <property type="entry name" value="MAPEG domain-like"/>
    <property type="match status" value="1"/>
</dbReference>
<comment type="caution">
    <text evidence="6">The sequence shown here is derived from an EMBL/GenBank/DDBJ whole genome shotgun (WGS) entry which is preliminary data.</text>
</comment>
<proteinExistence type="predicted"/>
<dbReference type="PANTHER" id="PTHR35371">
    <property type="entry name" value="INNER MEMBRANE PROTEIN"/>
    <property type="match status" value="1"/>
</dbReference>
<evidence type="ECO:0008006" key="8">
    <source>
        <dbReference type="Google" id="ProtNLM"/>
    </source>
</evidence>
<dbReference type="InterPro" id="IPR001129">
    <property type="entry name" value="Membr-assoc_MAPEG"/>
</dbReference>
<evidence type="ECO:0000313" key="6">
    <source>
        <dbReference type="EMBL" id="TFJ86348.1"/>
    </source>
</evidence>
<dbReference type="OrthoDB" id="10295546at2759"/>
<sequence length="122" mass="14073">MVLKLKGWYNHLMPRTHQFNERDTQQNPELVRMIQRTTAAHANSWEAFTYFSVACIVAHVLKLKEEIASRLCTLFLGLRFCYILLYIGGTQAWVGTLRSLVWFAAFVAAWRLILLSLNQAGL</sequence>
<feature type="transmembrane region" description="Helical" evidence="5">
    <location>
        <begin position="99"/>
        <end position="117"/>
    </location>
</feature>
<gene>
    <name evidence="6" type="ORF">NSK_002556</name>
</gene>
<dbReference type="PANTHER" id="PTHR35371:SF1">
    <property type="entry name" value="BLR7753 PROTEIN"/>
    <property type="match status" value="1"/>
</dbReference>
<evidence type="ECO:0000256" key="2">
    <source>
        <dbReference type="ARBA" id="ARBA00022692"/>
    </source>
</evidence>
<comment type="subcellular location">
    <subcellularLocation>
        <location evidence="1">Membrane</location>
    </subcellularLocation>
</comment>
<keyword evidence="7" id="KW-1185">Reference proteome</keyword>